<feature type="active site" description="Proton acceptor" evidence="6">
    <location>
        <position position="168"/>
    </location>
</feature>
<reference evidence="8 9" key="1">
    <citation type="journal article" date="2016" name="Nat. Commun.">
        <title>Thousands of microbial genomes shed light on interconnected biogeochemical processes in an aquifer system.</title>
        <authorList>
            <person name="Anantharaman K."/>
            <person name="Brown C.T."/>
            <person name="Hug L.A."/>
            <person name="Sharon I."/>
            <person name="Castelle C.J."/>
            <person name="Probst A.J."/>
            <person name="Thomas B.C."/>
            <person name="Singh A."/>
            <person name="Wilkins M.J."/>
            <person name="Karaoz U."/>
            <person name="Brodie E.L."/>
            <person name="Williams K.H."/>
            <person name="Hubbard S.S."/>
            <person name="Banfield J.F."/>
        </authorList>
    </citation>
    <scope>NUCLEOTIDE SEQUENCE [LARGE SCALE GENOMIC DNA]</scope>
</reference>
<dbReference type="GO" id="GO:0006096">
    <property type="term" value="P:glycolytic process"/>
    <property type="evidence" value="ECO:0007669"/>
    <property type="project" value="UniProtKB-UniRule"/>
</dbReference>
<evidence type="ECO:0000313" key="8">
    <source>
        <dbReference type="EMBL" id="OGI70595.1"/>
    </source>
</evidence>
<dbReference type="EC" id="5.3.1.1" evidence="6 7"/>
<sequence length="254" mass="28002">MSKGKKLIIGNWKMNPASLEKALRLAKEISKYSKYSRGKTEIVICPPFVFLSAISKKIKKAKLGAQDVHFETNNTAQTGEISPLMLKNLGVKYVIVGHSERRMLGETNEIVRKKIGACLKHAITPIVCVGESKRDESGNYLSFVRTQLEEIFSSIPKTALPKILIAYEPIWAIGKSAMREATPAESNEMAIFIKKVLSDLYDPKAVGSLRILYGGSVNIKNAGEFMKDGGVDGLLVGRDSLDPDNFKEIIKSVN</sequence>
<comment type="caution">
    <text evidence="8">The sequence shown here is derived from an EMBL/GenBank/DDBJ whole genome shotgun (WGS) entry which is preliminary data.</text>
</comment>
<feature type="binding site" evidence="6">
    <location>
        <position position="216"/>
    </location>
    <ligand>
        <name>substrate</name>
    </ligand>
</feature>
<accession>A0A1F6VMB5</accession>
<dbReference type="UniPathway" id="UPA00138"/>
<dbReference type="InterPro" id="IPR022896">
    <property type="entry name" value="TrioseP_Isoase_bac/euk"/>
</dbReference>
<dbReference type="PANTHER" id="PTHR21139:SF42">
    <property type="entry name" value="TRIOSEPHOSPHATE ISOMERASE"/>
    <property type="match status" value="1"/>
</dbReference>
<feature type="binding site" evidence="6">
    <location>
        <position position="174"/>
    </location>
    <ligand>
        <name>substrate</name>
    </ligand>
</feature>
<evidence type="ECO:0000256" key="6">
    <source>
        <dbReference type="HAMAP-Rule" id="MF_00147"/>
    </source>
</evidence>
<dbReference type="AlphaFoldDB" id="A0A1F6VMB5"/>
<dbReference type="GO" id="GO:0019563">
    <property type="term" value="P:glycerol catabolic process"/>
    <property type="evidence" value="ECO:0007669"/>
    <property type="project" value="TreeGrafter"/>
</dbReference>
<dbReference type="GO" id="GO:0046166">
    <property type="term" value="P:glyceraldehyde-3-phosphate biosynthetic process"/>
    <property type="evidence" value="ECO:0007669"/>
    <property type="project" value="TreeGrafter"/>
</dbReference>
<gene>
    <name evidence="6" type="primary">tpiA</name>
    <name evidence="8" type="ORF">A2824_00260</name>
</gene>
<comment type="pathway">
    <text evidence="6 7">Carbohydrate degradation; glycolysis; D-glyceraldehyde 3-phosphate from glycerone phosphate: step 1/1.</text>
</comment>
<proteinExistence type="inferred from homology"/>
<dbReference type="NCBIfam" id="TIGR00419">
    <property type="entry name" value="tim"/>
    <property type="match status" value="1"/>
</dbReference>
<evidence type="ECO:0000313" key="9">
    <source>
        <dbReference type="Proteomes" id="UP000178059"/>
    </source>
</evidence>
<comment type="subcellular location">
    <subcellularLocation>
        <location evidence="6 7">Cytoplasm</location>
    </subcellularLocation>
</comment>
<feature type="binding site" evidence="6">
    <location>
        <begin position="11"/>
        <end position="13"/>
    </location>
    <ligand>
        <name>substrate</name>
    </ligand>
</feature>
<comment type="subunit">
    <text evidence="6 7">Homodimer.</text>
</comment>
<evidence type="ECO:0000256" key="4">
    <source>
        <dbReference type="ARBA" id="ARBA00023152"/>
    </source>
</evidence>
<dbReference type="InterPro" id="IPR035990">
    <property type="entry name" value="TIM_sf"/>
</dbReference>
<dbReference type="STRING" id="1801743.A2824_00260"/>
<dbReference type="CDD" id="cd00311">
    <property type="entry name" value="TIM"/>
    <property type="match status" value="1"/>
</dbReference>
<keyword evidence="2 6" id="KW-0312">Gluconeogenesis</keyword>
<dbReference type="UniPathway" id="UPA00109">
    <property type="reaction ID" value="UER00189"/>
</dbReference>
<dbReference type="Pfam" id="PF00121">
    <property type="entry name" value="TIM"/>
    <property type="match status" value="1"/>
</dbReference>
<comment type="function">
    <text evidence="6">Involved in the gluconeogenesis. Catalyzes stereospecifically the conversion of dihydroxyacetone phosphate (DHAP) to D-glyceraldehyde-3-phosphate (G3P).</text>
</comment>
<dbReference type="PANTHER" id="PTHR21139">
    <property type="entry name" value="TRIOSEPHOSPHATE ISOMERASE"/>
    <property type="match status" value="1"/>
</dbReference>
<keyword evidence="5 6" id="KW-0413">Isomerase</keyword>
<comment type="caution">
    <text evidence="6">Lacks conserved residue(s) required for the propagation of feature annotation.</text>
</comment>
<dbReference type="Gene3D" id="3.20.20.70">
    <property type="entry name" value="Aldolase class I"/>
    <property type="match status" value="1"/>
</dbReference>
<evidence type="ECO:0000256" key="1">
    <source>
        <dbReference type="ARBA" id="ARBA00007422"/>
    </source>
</evidence>
<keyword evidence="3 6" id="KW-0963">Cytoplasm</keyword>
<dbReference type="SUPFAM" id="SSF51351">
    <property type="entry name" value="Triosephosphate isomerase (TIM)"/>
    <property type="match status" value="1"/>
</dbReference>
<dbReference type="InterPro" id="IPR000652">
    <property type="entry name" value="Triosephosphate_isomerase"/>
</dbReference>
<dbReference type="PROSITE" id="PS51440">
    <property type="entry name" value="TIM_2"/>
    <property type="match status" value="1"/>
</dbReference>
<dbReference type="InterPro" id="IPR013785">
    <property type="entry name" value="Aldolase_TIM"/>
</dbReference>
<evidence type="ECO:0000256" key="2">
    <source>
        <dbReference type="ARBA" id="ARBA00022432"/>
    </source>
</evidence>
<comment type="similarity">
    <text evidence="1 6 7">Belongs to the triosephosphate isomerase family.</text>
</comment>
<dbReference type="Proteomes" id="UP000178059">
    <property type="component" value="Unassembled WGS sequence"/>
</dbReference>
<keyword evidence="4 6" id="KW-0324">Glycolysis</keyword>
<dbReference type="EMBL" id="MFTT01000002">
    <property type="protein sequence ID" value="OGI70595.1"/>
    <property type="molecule type" value="Genomic_DNA"/>
</dbReference>
<dbReference type="GO" id="GO:0005829">
    <property type="term" value="C:cytosol"/>
    <property type="evidence" value="ECO:0007669"/>
    <property type="project" value="TreeGrafter"/>
</dbReference>
<dbReference type="HAMAP" id="MF_00147_B">
    <property type="entry name" value="TIM_B"/>
    <property type="match status" value="1"/>
</dbReference>
<feature type="active site" description="Electrophile" evidence="6">
    <location>
        <position position="98"/>
    </location>
</feature>
<evidence type="ECO:0000256" key="3">
    <source>
        <dbReference type="ARBA" id="ARBA00022490"/>
    </source>
</evidence>
<dbReference type="GO" id="GO:0006094">
    <property type="term" value="P:gluconeogenesis"/>
    <property type="evidence" value="ECO:0007669"/>
    <property type="project" value="UniProtKB-UniRule"/>
</dbReference>
<comment type="catalytic activity">
    <reaction evidence="6 7">
        <text>D-glyceraldehyde 3-phosphate = dihydroxyacetone phosphate</text>
        <dbReference type="Rhea" id="RHEA:18585"/>
        <dbReference type="ChEBI" id="CHEBI:57642"/>
        <dbReference type="ChEBI" id="CHEBI:59776"/>
        <dbReference type="EC" id="5.3.1.1"/>
    </reaction>
</comment>
<evidence type="ECO:0000256" key="5">
    <source>
        <dbReference type="ARBA" id="ARBA00023235"/>
    </source>
</evidence>
<protein>
    <recommendedName>
        <fullName evidence="6 7">Triosephosphate isomerase</fullName>
        <shortName evidence="6">TIM</shortName>
        <shortName evidence="6">TPI</shortName>
        <ecNumber evidence="6 7">5.3.1.1</ecNumber>
    </recommendedName>
    <alternativeName>
        <fullName evidence="6">Triose-phosphate isomerase</fullName>
    </alternativeName>
</protein>
<comment type="pathway">
    <text evidence="6 7">Carbohydrate biosynthesis; gluconeogenesis.</text>
</comment>
<organism evidence="8 9">
    <name type="scientific">Candidatus Nomurabacteria bacterium RIFCSPHIGHO2_01_FULL_42_16</name>
    <dbReference type="NCBI Taxonomy" id="1801743"/>
    <lineage>
        <taxon>Bacteria</taxon>
        <taxon>Candidatus Nomuraibacteriota</taxon>
    </lineage>
</organism>
<name>A0A1F6VMB5_9BACT</name>
<dbReference type="GO" id="GO:0004807">
    <property type="term" value="F:triose-phosphate isomerase activity"/>
    <property type="evidence" value="ECO:0007669"/>
    <property type="project" value="UniProtKB-UniRule"/>
</dbReference>
<evidence type="ECO:0000256" key="7">
    <source>
        <dbReference type="RuleBase" id="RU363013"/>
    </source>
</evidence>